<sequence>MSKRPDLLQTLYKLNEHAEENPTDIYKYRPEEKKLNELEPQLVPRKCTGRNLGSWLLIWRLLLPRQSCSKTIKTLEIDLRDAKAINNASLTSAHAEADRMKKEIAKATADLEARLNESEYNNQGLERKCRMFEDRYPEQVIASAKKEEQLIRRVVEERRSHDRVLELHRDLEKEENRFFESELAFQNVCHKFGVDRQLRGSDKVYGRSEWGNVDYVVSRVVLI</sequence>
<gene>
    <name evidence="2" type="ORF">BPAE_0276g00030</name>
</gene>
<accession>A0A4Z1FBH3</accession>
<reference evidence="2 3" key="1">
    <citation type="submission" date="2017-12" db="EMBL/GenBank/DDBJ databases">
        <title>Comparative genomics of Botrytis spp.</title>
        <authorList>
            <person name="Valero-Jimenez C.A."/>
            <person name="Tapia P."/>
            <person name="Veloso J."/>
            <person name="Silva-Moreno E."/>
            <person name="Staats M."/>
            <person name="Valdes J.H."/>
            <person name="Van Kan J.A.L."/>
        </authorList>
    </citation>
    <scope>NUCLEOTIDE SEQUENCE [LARGE SCALE GENOMIC DNA]</scope>
    <source>
        <strain evidence="2 3">Bp0003</strain>
    </source>
</reference>
<keyword evidence="3" id="KW-1185">Reference proteome</keyword>
<evidence type="ECO:0000313" key="3">
    <source>
        <dbReference type="Proteomes" id="UP000297910"/>
    </source>
</evidence>
<dbReference type="EMBL" id="PQXI01000275">
    <property type="protein sequence ID" value="TGO20669.1"/>
    <property type="molecule type" value="Genomic_DNA"/>
</dbReference>
<comment type="caution">
    <text evidence="2">The sequence shown here is derived from an EMBL/GenBank/DDBJ whole genome shotgun (WGS) entry which is preliminary data.</text>
</comment>
<dbReference type="AlphaFoldDB" id="A0A4Z1FBH3"/>
<proteinExistence type="predicted"/>
<feature type="coiled-coil region" evidence="1">
    <location>
        <begin position="90"/>
        <end position="135"/>
    </location>
</feature>
<protein>
    <submittedName>
        <fullName evidence="2">Uncharacterized protein</fullName>
    </submittedName>
</protein>
<organism evidence="2 3">
    <name type="scientific">Botrytis paeoniae</name>
    <dbReference type="NCBI Taxonomy" id="278948"/>
    <lineage>
        <taxon>Eukaryota</taxon>
        <taxon>Fungi</taxon>
        <taxon>Dikarya</taxon>
        <taxon>Ascomycota</taxon>
        <taxon>Pezizomycotina</taxon>
        <taxon>Leotiomycetes</taxon>
        <taxon>Helotiales</taxon>
        <taxon>Sclerotiniaceae</taxon>
        <taxon>Botrytis</taxon>
    </lineage>
</organism>
<evidence type="ECO:0000313" key="2">
    <source>
        <dbReference type="EMBL" id="TGO20669.1"/>
    </source>
</evidence>
<dbReference type="Proteomes" id="UP000297910">
    <property type="component" value="Unassembled WGS sequence"/>
</dbReference>
<evidence type="ECO:0000256" key="1">
    <source>
        <dbReference type="SAM" id="Coils"/>
    </source>
</evidence>
<keyword evidence="1" id="KW-0175">Coiled coil</keyword>
<name>A0A4Z1FBH3_9HELO</name>